<comment type="caution">
    <text evidence="1">The sequence shown here is derived from an EMBL/GenBank/DDBJ whole genome shotgun (WGS) entry which is preliminary data.</text>
</comment>
<proteinExistence type="predicted"/>
<gene>
    <name evidence="1" type="ORF">NWI01_33850</name>
</gene>
<evidence type="ECO:0000313" key="2">
    <source>
        <dbReference type="Proteomes" id="UP000318825"/>
    </source>
</evidence>
<dbReference type="AlphaFoldDB" id="A0A4Y3WF21"/>
<reference evidence="1 2" key="1">
    <citation type="submission" date="2019-06" db="EMBL/GenBank/DDBJ databases">
        <title>Whole genome shotgun sequence of Nitrobacter winogradskyi NBRC 14297.</title>
        <authorList>
            <person name="Hosoyama A."/>
            <person name="Uohara A."/>
            <person name="Ohji S."/>
            <person name="Ichikawa N."/>
        </authorList>
    </citation>
    <scope>NUCLEOTIDE SEQUENCE [LARGE SCALE GENOMIC DNA]</scope>
    <source>
        <strain evidence="1 2">NBRC 14297</strain>
    </source>
</reference>
<dbReference type="Proteomes" id="UP000318825">
    <property type="component" value="Unassembled WGS sequence"/>
</dbReference>
<accession>A0A4Y3WF21</accession>
<protein>
    <submittedName>
        <fullName evidence="1">Uncharacterized protein</fullName>
    </submittedName>
</protein>
<organism evidence="1 2">
    <name type="scientific">Nitrobacter winogradskyi</name>
    <name type="common">Nitrobacter agilis</name>
    <dbReference type="NCBI Taxonomy" id="913"/>
    <lineage>
        <taxon>Bacteria</taxon>
        <taxon>Pseudomonadati</taxon>
        <taxon>Pseudomonadota</taxon>
        <taxon>Alphaproteobacteria</taxon>
        <taxon>Hyphomicrobiales</taxon>
        <taxon>Nitrobacteraceae</taxon>
        <taxon>Nitrobacter</taxon>
    </lineage>
</organism>
<sequence>MGALRQFMKDDQPNVSKHEFINENARQLGLLFKFARQMNELDFASSLSGEFRGMRDAGWSTTIAAEQVSTNWSIGFPQTKLII</sequence>
<evidence type="ECO:0000313" key="1">
    <source>
        <dbReference type="EMBL" id="GEC17493.1"/>
    </source>
</evidence>
<name>A0A4Y3WF21_NITWI</name>
<dbReference type="EMBL" id="BJNF01000113">
    <property type="protein sequence ID" value="GEC17493.1"/>
    <property type="molecule type" value="Genomic_DNA"/>
</dbReference>